<feature type="transmembrane region" description="Helical" evidence="3">
    <location>
        <begin position="2163"/>
        <end position="2182"/>
    </location>
</feature>
<sequence length="3381" mass="379450">MNCGFNIEQKRDIPSHFKRFTPLEKTADFNRRSLPLKADGSLKPLSAQTVRERSSLTGFIESFFLFHPSYFHKKPIIKIISFLLIISFTFQNILYANPDILDQNKHTLIPPSIFDDENYLAGVKAKLLIELVENGNGRTRENLSLDGVKAALAEAGQGWVAELQYTTSKGEILISFMNGYVLRYYNPSQTTHPYTNELVGQEEGVIDVRINRNLCRQIMKMKALPEPGLPPIPTRAELGLREPMAMAGRPNDRIVEPGGGVRSNEYWATHYYAIKEDQSWSSLIAGFEARDRADADAFGQLLQRILTGATLADRIEILRRYARGEQNYTIVAGQSGTAEFETIVRHIIANIEQYGAASTEELRQRAIDLSDRYIWYGAERAFLNACLVPQDAAKAYPAVVARAQPMEDGRPSEEAAEEMLGIARETPLTADISITKSGEINLAMDERFLRMSGVQENDIEPIMNGSMKEEELLAKYPEIGILDISLKRWFRTQQAELADRIPAEGFKITLSLRYDIDEAATHMPGRVIINWPLLRAPPELQDQRILFLMGLWSHDIGAHGIKGITDEGNAIKDTVEYLARPDNIELMQATHDIGLTQDAIMLAPHFRRVLFDELYRLAREGEVELLDQFGNVVRVPVKFRYYLLYKPADVLSTREDAEGLNRRTIYDILSEDHHIDTTGLYPVGRLDYDVPGVMILTDDPSMIGNLILPAGHIEKQYRVVASGEVTDDKKMALEEGVHVEVEIMEGSLIEYDTAPARIAIIERGHGTTTLDLFISEGKYRQVKGMMDAVGNPVIRMERIAIGPVTVSGMQQGDVKTLEGSDLMPLRQAQLESQDRLAQALSANMGEVLRQYLGLLHDFPQPVIQFAIDTIRNIAHAYPDESVRILSGMYKAEDPVVSAFIDDFLVSFAEEQPEAVMNNLSLALNDEDEIYIQTHIEPVMIRILKETQSHRVESTLLHRREVLTTDRSRLAAVRHIDEVLTGARGQRLGLFEDPNFAETREHLMRMAATDKSKPQRKLAGILSTNPSFGAKKGAAIALTHFGDDVVRVFNGVIRNNDNLAAKYCAAIALGTMSRGTDVLNGILSSRTEKPSDMDAKYAAALGLASLPGNSGIRNLQAVLGTNVDTDSKLAAALALSRAGERGLTVLRGALQNDPSLEVRTAAARGLLNAEGGAGIILEISRKGDSAARSFLSEFIEDNPEIDIIARRRGPEALTSPETQELSAETERAETYLTKYQEKHPEVTQLIDAARERHISPVDIRRLVESARQFMHHYAQPPFQLTFDSALVFEQLTGGLTVDLTVEELIRIVDNAKEGADRTLRIYKENPDPYLKCVLAHDIIARSDAKTIVERGTQEGEDSLPPATSVALIASIRWIVKLFTGKDIWQWASKVDLLRTAASTSKEGKEGLRGYSLYVAPVIENIIRLSIYYGSTFLLLSILHQPLFIAGSIAAVMTFTTFLLGHLRVYVRSPRIGDNLIEKRWIFEHTGSLFGFRKQEDFRLGLFFLVPGLLFSVVPMALMFSLGLAPSIIPVFVLTVALHHFYNKYVWEAGGVFATIPPDAGARSAGTAALIVETVANQVVAGVGRGRIAVRKDRAEMLADTIWHISMTADADPFMVLENVLAKLSQASVADEIADRDIFKRAMREVIINGVVSDLDMRLSRDRVEGELRYVGMLVSPLNQVLSGIKYRAAVRGNPVLLLKILGTVFSPDIDLTYAGIVDILYLAETGELEDQHISDLVASNNIYPVQVEHAYNWLGYLIRRFDCFTSRMEAATARLEEIALEQAEVLQGEVNADLTAALQCEARGAFGDAAASYSHVLTNIERLGISYRGALKPEALRGLIERDNRFAAGSVRSVVSRTFARISARLKLAVLPKTGRGANMFSFFERVEPYPPSINEMTTDKIAVLFAVPDRRGQIVVYQRQDTAPGEFIPDEYRINLQNAFNIPAMRQLLRDIFEKQRQTGTDNPCIAIRIGWGFPQLGHVSQRQNNLMILDYDLFIDTYYRLSAVAQEMNLNMTPWQLENLAKELTQIFVLLNVHHELYHMARECGESEATNATLDFILATHNSQQRELLIRVFDKFDKQDLRKILYERRVIAPGKWKLWAGLVFGGGSVAGIIWFLSLHLHPALVILIGYIGALFAFAGALNLMRFERNYPSEGPRSYARRMAVEGLLVGTAIVLLIKAGLMSREEYIKWRDRKEKKELLRQALANAEAGRKAREEKAQAISVKINRIKPLLIGMRSDDFRNRIYGTFVDPYIEAYIEQEDLDLLMDIVRFSRPEYMGWTSDKLRANLLDLAARKYSDKFDIAEPEDRKIRITLRSEERLYRTLRYVYLAHMDRDAVLNAVARKVFADPKFSNMTEAQRNELMARFLNKFKFLAGQEKDNIPFNRVLGLLFYETDSFNSSGPKATTLDSSGKYARGIAQLLDGDEEADHYRKIFDGLKAEGVLSGEYDPYDPIQSICVVTRKMKMVRDSEDLAPYMGGISAKGGARNVTRFSYAAYVGGGGTPAYNIRLMQSDDPNAEWWNFDVIRDVMLVRKTYKSRYTWGYGEAVVSDYDDVVTRFYDILEVLSEPSGATAATVTPTPLGQEKTPGRMPGATPTLPAAPKTTPDGYIAQGHIALERMNQDIAERKYRPLEDGLKEFVIEEINNSEISDVSLRSAIDRLSNPEYYEEGATPPISQEEAPGLFARIWGDLIAPDNNKLSLALLYDLPNATLREVVSQIENSQDFALGQNKLDDAENPAIYYSRDFLGTLPWPLKGEYILHEILCRHFGHQAARALQIVFFPANYPEGKPEGLLRDRIRVYIDGPRNFAERKEQDRYGIIFNPGDVNSALMVTNGWSDDALQGEDRDINGVVGRLNALPFIYTTWADAPTPRAYLELYSYSGEAPQERIDLYFRKLQSDKQTSSADIPSNNKLYVSFKADESNPNFTRFIDELNGLDGVEVVRTSEYDGSRFSSEWALLIEVPQDIIDAKDPLMCQENIEDKMSAIERIAEDFLRIEHIPFTPDGSPAVFLHSLLLTKDWPTPELTELATRFKNGEALTIAELQQLRLKNPSNISEGTYSYETVRVEISNLEQAGIVSIDRADKVHKVTLRPELARAPPREIVEAICNIRIEASSLQRSARLTDQPLRHYDEVSKLTDQERELLRAKVDHIIGKVKTVEQEAQVILPKEEDMIAGMPTLSMEPSQEEAVRLVASLRSLAKEAKDKGEELVVGIDTTIGNLKDYAPGLLETLVNLKDREGLENLRVITGEGTILSAQLNTYLSDAQRDSKTVRAVVIVKEDNRQKRMFKSLVDKAQVVSVDDSRVIDNFTGSLNYYIPIAKIIERALTKILSKPHEPIPYVEEVEEDGILKLILSVQEDAKPLEREELERRYMEESEFIGKA</sequence>
<keyword evidence="1" id="KW-0413">Isomerase</keyword>
<feature type="transmembrane region" description="Helical" evidence="3">
    <location>
        <begin position="2099"/>
        <end position="2118"/>
    </location>
</feature>
<feature type="transmembrane region" description="Helical" evidence="3">
    <location>
        <begin position="1498"/>
        <end position="1516"/>
    </location>
</feature>
<evidence type="ECO:0000313" key="6">
    <source>
        <dbReference type="Proteomes" id="UP000230052"/>
    </source>
</evidence>
<evidence type="ECO:0000259" key="4">
    <source>
        <dbReference type="Pfam" id="PF00849"/>
    </source>
</evidence>
<feature type="domain" description="Pseudouridine synthase RsuA/RluA-like" evidence="4">
    <location>
        <begin position="641"/>
        <end position="787"/>
    </location>
</feature>
<dbReference type="InterPro" id="IPR020094">
    <property type="entry name" value="TruA/RsuA/RluB/E/F_N"/>
</dbReference>
<dbReference type="Gene3D" id="1.25.10.10">
    <property type="entry name" value="Leucine-rich Repeat Variant"/>
    <property type="match status" value="1"/>
</dbReference>
<dbReference type="Gene3D" id="3.30.70.580">
    <property type="entry name" value="Pseudouridine synthase I, catalytic domain, N-terminal subdomain"/>
    <property type="match status" value="1"/>
</dbReference>
<keyword evidence="3" id="KW-0812">Transmembrane</keyword>
<evidence type="ECO:0000256" key="2">
    <source>
        <dbReference type="SAM" id="MobiDB-lite"/>
    </source>
</evidence>
<dbReference type="GO" id="GO:0001522">
    <property type="term" value="P:pseudouridine synthesis"/>
    <property type="evidence" value="ECO:0007669"/>
    <property type="project" value="InterPro"/>
</dbReference>
<dbReference type="GO" id="GO:0006396">
    <property type="term" value="P:RNA processing"/>
    <property type="evidence" value="ECO:0007669"/>
    <property type="project" value="UniProtKB-ARBA"/>
</dbReference>
<evidence type="ECO:0000256" key="1">
    <source>
        <dbReference type="ARBA" id="ARBA00023235"/>
    </source>
</evidence>
<dbReference type="GO" id="GO:0140098">
    <property type="term" value="F:catalytic activity, acting on RNA"/>
    <property type="evidence" value="ECO:0007669"/>
    <property type="project" value="UniProtKB-ARBA"/>
</dbReference>
<dbReference type="InterPro" id="IPR042092">
    <property type="entry name" value="PsdUridine_s_RsuA/RluB/E/F_cat"/>
</dbReference>
<dbReference type="GO" id="GO:0009982">
    <property type="term" value="F:pseudouridine synthase activity"/>
    <property type="evidence" value="ECO:0007669"/>
    <property type="project" value="InterPro"/>
</dbReference>
<evidence type="ECO:0000313" key="5">
    <source>
        <dbReference type="EMBL" id="PIU41965.1"/>
    </source>
</evidence>
<dbReference type="Pfam" id="PF00849">
    <property type="entry name" value="PseudoU_synth_2"/>
    <property type="match status" value="1"/>
</dbReference>
<dbReference type="Gene3D" id="3.30.70.1560">
    <property type="entry name" value="Alpha-L RNA-binding motif"/>
    <property type="match status" value="1"/>
</dbReference>
<feature type="transmembrane region" description="Helical" evidence="3">
    <location>
        <begin position="2124"/>
        <end position="2142"/>
    </location>
</feature>
<dbReference type="InterPro" id="IPR006145">
    <property type="entry name" value="PsdUridine_synth_RsuA/RluA"/>
</dbReference>
<feature type="compositionally biased region" description="Low complexity" evidence="2">
    <location>
        <begin position="2594"/>
        <end position="2605"/>
    </location>
</feature>
<accession>A0A2J0KU78</accession>
<protein>
    <recommendedName>
        <fullName evidence="4">Pseudouridine synthase RsuA/RluA-like domain-containing protein</fullName>
    </recommendedName>
</protein>
<proteinExistence type="predicted"/>
<reference evidence="5 6" key="1">
    <citation type="submission" date="2017-09" db="EMBL/GenBank/DDBJ databases">
        <title>Depth-based differentiation of microbial function through sediment-hosted aquifers and enrichment of novel symbionts in the deep terrestrial subsurface.</title>
        <authorList>
            <person name="Probst A.J."/>
            <person name="Ladd B."/>
            <person name="Jarett J.K."/>
            <person name="Geller-Mcgrath D.E."/>
            <person name="Sieber C.M."/>
            <person name="Emerson J.B."/>
            <person name="Anantharaman K."/>
            <person name="Thomas B.C."/>
            <person name="Malmstrom R."/>
            <person name="Stieglmeier M."/>
            <person name="Klingl A."/>
            <person name="Woyke T."/>
            <person name="Ryan C.M."/>
            <person name="Banfield J.F."/>
        </authorList>
    </citation>
    <scope>NUCLEOTIDE SEQUENCE [LARGE SCALE GENOMIC DNA]</scope>
    <source>
        <strain evidence="5">CG07_land_8_20_14_0_80_42_15</strain>
    </source>
</reference>
<comment type="caution">
    <text evidence="5">The sequence shown here is derived from an EMBL/GenBank/DDBJ whole genome shotgun (WGS) entry which is preliminary data.</text>
</comment>
<feature type="transmembrane region" description="Helical" evidence="3">
    <location>
        <begin position="1441"/>
        <end position="1461"/>
    </location>
</feature>
<feature type="region of interest" description="Disordered" evidence="2">
    <location>
        <begin position="2573"/>
        <end position="2605"/>
    </location>
</feature>
<name>A0A2J0KU78_9BACT</name>
<dbReference type="EMBL" id="PEWV01000025">
    <property type="protein sequence ID" value="PIU41965.1"/>
    <property type="molecule type" value="Genomic_DNA"/>
</dbReference>
<dbReference type="InterPro" id="IPR016024">
    <property type="entry name" value="ARM-type_fold"/>
</dbReference>
<keyword evidence="3" id="KW-0472">Membrane</keyword>
<dbReference type="SUPFAM" id="SSF55120">
    <property type="entry name" value="Pseudouridine synthase"/>
    <property type="match status" value="1"/>
</dbReference>
<dbReference type="Proteomes" id="UP000230052">
    <property type="component" value="Unassembled WGS sequence"/>
</dbReference>
<gene>
    <name evidence="5" type="ORF">COS99_02525</name>
</gene>
<dbReference type="InterPro" id="IPR020103">
    <property type="entry name" value="PsdUridine_synth_cat_dom_sf"/>
</dbReference>
<feature type="transmembrane region" description="Helical" evidence="3">
    <location>
        <begin position="1522"/>
        <end position="1540"/>
    </location>
</feature>
<dbReference type="PANTHER" id="PTHR47683">
    <property type="entry name" value="PSEUDOURIDINE SYNTHASE FAMILY PROTEIN-RELATED"/>
    <property type="match status" value="1"/>
</dbReference>
<dbReference type="InterPro" id="IPR050343">
    <property type="entry name" value="RsuA_PseudoU_synthase"/>
</dbReference>
<organism evidence="5 6">
    <name type="scientific">Candidatus Aquitaenariimonas noxiae</name>
    <dbReference type="NCBI Taxonomy" id="1974741"/>
    <lineage>
        <taxon>Bacteria</taxon>
        <taxon>Pseudomonadati</taxon>
        <taxon>Candidatus Omnitrophota</taxon>
        <taxon>Candidatus Aquitaenariimonas</taxon>
    </lineage>
</organism>
<dbReference type="SUPFAM" id="SSF48371">
    <property type="entry name" value="ARM repeat"/>
    <property type="match status" value="1"/>
</dbReference>
<evidence type="ECO:0000256" key="3">
    <source>
        <dbReference type="SAM" id="Phobius"/>
    </source>
</evidence>
<dbReference type="GO" id="GO:0003723">
    <property type="term" value="F:RNA binding"/>
    <property type="evidence" value="ECO:0007669"/>
    <property type="project" value="InterPro"/>
</dbReference>
<keyword evidence="3" id="KW-1133">Transmembrane helix</keyword>
<dbReference type="PANTHER" id="PTHR47683:SF2">
    <property type="entry name" value="RNA-BINDING S4 DOMAIN-CONTAINING PROTEIN"/>
    <property type="match status" value="1"/>
</dbReference>
<dbReference type="InterPro" id="IPR011989">
    <property type="entry name" value="ARM-like"/>
</dbReference>